<comment type="caution">
    <text evidence="2">The sequence shown here is derived from an EMBL/GenBank/DDBJ whole genome shotgun (WGS) entry which is preliminary data.</text>
</comment>
<name>A0ABT0RFL9_9SPHN</name>
<keyword evidence="1" id="KW-1133">Transmembrane helix</keyword>
<reference evidence="2" key="1">
    <citation type="submission" date="2022-05" db="EMBL/GenBank/DDBJ databases">
        <authorList>
            <person name="Jo J.-H."/>
            <person name="Im W.-T."/>
        </authorList>
    </citation>
    <scope>NUCLEOTIDE SEQUENCE</scope>
    <source>
        <strain evidence="2">RG327</strain>
    </source>
</reference>
<dbReference type="EMBL" id="JAMGBC010000001">
    <property type="protein sequence ID" value="MCL6679080.1"/>
    <property type="molecule type" value="Genomic_DNA"/>
</dbReference>
<protein>
    <submittedName>
        <fullName evidence="2">Uncharacterized protein</fullName>
    </submittedName>
</protein>
<dbReference type="Proteomes" id="UP001165343">
    <property type="component" value="Unassembled WGS sequence"/>
</dbReference>
<feature type="transmembrane region" description="Helical" evidence="1">
    <location>
        <begin position="12"/>
        <end position="31"/>
    </location>
</feature>
<evidence type="ECO:0000256" key="1">
    <source>
        <dbReference type="SAM" id="Phobius"/>
    </source>
</evidence>
<keyword evidence="3" id="KW-1185">Reference proteome</keyword>
<gene>
    <name evidence="2" type="ORF">LZ519_07085</name>
</gene>
<organism evidence="2 3">
    <name type="scientific">Sphingomonas anseongensis</name>
    <dbReference type="NCBI Taxonomy" id="2908207"/>
    <lineage>
        <taxon>Bacteria</taxon>
        <taxon>Pseudomonadati</taxon>
        <taxon>Pseudomonadota</taxon>
        <taxon>Alphaproteobacteria</taxon>
        <taxon>Sphingomonadales</taxon>
        <taxon>Sphingomonadaceae</taxon>
        <taxon>Sphingomonas</taxon>
    </lineage>
</organism>
<dbReference type="RefSeq" id="WP_249868001.1">
    <property type="nucleotide sequence ID" value="NZ_JAMGBC010000001.1"/>
</dbReference>
<proteinExistence type="predicted"/>
<accession>A0ABT0RFL9</accession>
<evidence type="ECO:0000313" key="3">
    <source>
        <dbReference type="Proteomes" id="UP001165343"/>
    </source>
</evidence>
<evidence type="ECO:0000313" key="2">
    <source>
        <dbReference type="EMBL" id="MCL6679080.1"/>
    </source>
</evidence>
<keyword evidence="1" id="KW-0812">Transmembrane</keyword>
<keyword evidence="1" id="KW-0472">Membrane</keyword>
<feature type="transmembrane region" description="Helical" evidence="1">
    <location>
        <begin position="78"/>
        <end position="96"/>
    </location>
</feature>
<sequence length="101" mass="11497">MANLLWLAGRLPWLGLGLVLLSAALLMIAVLMRSNDASLSRRPRSRDRRVTASLLIIYLIVFVSYQSSWQLLGRYDENIWATLNVVALIWIFRRALIPTTA</sequence>
<feature type="transmembrane region" description="Helical" evidence="1">
    <location>
        <begin position="52"/>
        <end position="72"/>
    </location>
</feature>